<reference evidence="14 15" key="1">
    <citation type="submission" date="2018-04" db="EMBL/GenBank/DDBJ databases">
        <authorList>
            <person name="Zhang X."/>
            <person name="Yuan J."/>
            <person name="Li F."/>
            <person name="Xiang J."/>
        </authorList>
    </citation>
    <scope>NUCLEOTIDE SEQUENCE [LARGE SCALE GENOMIC DNA]</scope>
    <source>
        <tissue evidence="14">Muscle</tissue>
    </source>
</reference>
<feature type="domain" description="Phorbol-ester/DAG-type" evidence="12">
    <location>
        <begin position="105"/>
        <end position="156"/>
    </location>
</feature>
<evidence type="ECO:0000259" key="13">
    <source>
        <dbReference type="PROSITE" id="PS50146"/>
    </source>
</evidence>
<feature type="transmembrane region" description="Helical" evidence="11">
    <location>
        <begin position="6"/>
        <end position="25"/>
    </location>
</feature>
<evidence type="ECO:0000256" key="3">
    <source>
        <dbReference type="ARBA" id="ARBA00022679"/>
    </source>
</evidence>
<gene>
    <name evidence="14" type="ORF">C7M84_016081</name>
</gene>
<dbReference type="GO" id="GO:0007200">
    <property type="term" value="P:phospholipase C-activating G protein-coupled receptor signaling pathway"/>
    <property type="evidence" value="ECO:0007669"/>
    <property type="project" value="InterPro"/>
</dbReference>
<comment type="similarity">
    <text evidence="2 10">Belongs to the eukaryotic diacylglycerol kinase family.</text>
</comment>
<organism evidence="14 15">
    <name type="scientific">Penaeus vannamei</name>
    <name type="common">Whiteleg shrimp</name>
    <name type="synonym">Litopenaeus vannamei</name>
    <dbReference type="NCBI Taxonomy" id="6689"/>
    <lineage>
        <taxon>Eukaryota</taxon>
        <taxon>Metazoa</taxon>
        <taxon>Ecdysozoa</taxon>
        <taxon>Arthropoda</taxon>
        <taxon>Crustacea</taxon>
        <taxon>Multicrustacea</taxon>
        <taxon>Malacostraca</taxon>
        <taxon>Eumalacostraca</taxon>
        <taxon>Eucarida</taxon>
        <taxon>Decapoda</taxon>
        <taxon>Dendrobranchiata</taxon>
        <taxon>Penaeoidea</taxon>
        <taxon>Penaeidae</taxon>
        <taxon>Penaeus</taxon>
    </lineage>
</organism>
<keyword evidence="8" id="KW-0862">Zinc</keyword>
<evidence type="ECO:0000259" key="12">
    <source>
        <dbReference type="PROSITE" id="PS50081"/>
    </source>
</evidence>
<dbReference type="InterPro" id="IPR000756">
    <property type="entry name" value="Diacylglycerol_kin_accessory"/>
</dbReference>
<evidence type="ECO:0000313" key="14">
    <source>
        <dbReference type="EMBL" id="ROT65925.1"/>
    </source>
</evidence>
<keyword evidence="5" id="KW-0677">Repeat</keyword>
<dbReference type="STRING" id="6689.A0A423SNW9"/>
<comment type="catalytic activity">
    <reaction evidence="1 10">
        <text>a 1,2-diacyl-sn-glycerol + ATP = a 1,2-diacyl-sn-glycero-3-phosphate + ADP + H(+)</text>
        <dbReference type="Rhea" id="RHEA:10272"/>
        <dbReference type="ChEBI" id="CHEBI:15378"/>
        <dbReference type="ChEBI" id="CHEBI:17815"/>
        <dbReference type="ChEBI" id="CHEBI:30616"/>
        <dbReference type="ChEBI" id="CHEBI:58608"/>
        <dbReference type="ChEBI" id="CHEBI:456216"/>
        <dbReference type="EC" id="2.7.1.107"/>
    </reaction>
</comment>
<keyword evidence="9 10" id="KW-0067">ATP-binding</keyword>
<dbReference type="CDD" id="cd20801">
    <property type="entry name" value="C1_DGKepsilon_typeIII_rpt1"/>
    <property type="match status" value="1"/>
</dbReference>
<dbReference type="CDD" id="cd20853">
    <property type="entry name" value="C1_DGKepsilon_typeIII_rpt2"/>
    <property type="match status" value="1"/>
</dbReference>
<reference evidence="14 15" key="2">
    <citation type="submission" date="2019-01" db="EMBL/GenBank/DDBJ databases">
        <title>The decoding of complex shrimp genome reveals the adaptation for benthos swimmer, frequently molting mechanism and breeding impact on genome.</title>
        <authorList>
            <person name="Sun Y."/>
            <person name="Gao Y."/>
            <person name="Yu Y."/>
        </authorList>
    </citation>
    <scope>NUCLEOTIDE SEQUENCE [LARGE SCALE GENOMIC DNA]</scope>
    <source>
        <tissue evidence="14">Muscle</tissue>
    </source>
</reference>
<dbReference type="GO" id="GO:0016020">
    <property type="term" value="C:membrane"/>
    <property type="evidence" value="ECO:0007669"/>
    <property type="project" value="TreeGrafter"/>
</dbReference>
<dbReference type="EC" id="2.7.1.107" evidence="10"/>
<evidence type="ECO:0000256" key="11">
    <source>
        <dbReference type="SAM" id="Phobius"/>
    </source>
</evidence>
<accession>A0A423SNW9</accession>
<dbReference type="SMART" id="SM00109">
    <property type="entry name" value="C1"/>
    <property type="match status" value="2"/>
</dbReference>
<proteinExistence type="inferred from homology"/>
<dbReference type="PROSITE" id="PS50146">
    <property type="entry name" value="DAGK"/>
    <property type="match status" value="1"/>
</dbReference>
<dbReference type="Gene3D" id="3.30.60.20">
    <property type="match status" value="1"/>
</dbReference>
<dbReference type="InterPro" id="IPR046349">
    <property type="entry name" value="C1-like_sf"/>
</dbReference>
<evidence type="ECO:0000256" key="9">
    <source>
        <dbReference type="ARBA" id="ARBA00022840"/>
    </source>
</evidence>
<dbReference type="GO" id="GO:0046872">
    <property type="term" value="F:metal ion binding"/>
    <property type="evidence" value="ECO:0007669"/>
    <property type="project" value="UniProtKB-KW"/>
</dbReference>
<feature type="transmembrane region" description="Helical" evidence="11">
    <location>
        <begin position="506"/>
        <end position="526"/>
    </location>
</feature>
<keyword evidence="11" id="KW-0472">Membrane</keyword>
<evidence type="ECO:0000256" key="5">
    <source>
        <dbReference type="ARBA" id="ARBA00022737"/>
    </source>
</evidence>
<keyword evidence="11" id="KW-1133">Transmembrane helix</keyword>
<keyword evidence="6 10" id="KW-0547">Nucleotide-binding</keyword>
<dbReference type="InterPro" id="IPR016064">
    <property type="entry name" value="NAD/diacylglycerol_kinase_sf"/>
</dbReference>
<dbReference type="Proteomes" id="UP000283509">
    <property type="component" value="Unassembled WGS sequence"/>
</dbReference>
<keyword evidence="4" id="KW-0479">Metal-binding</keyword>
<feature type="domain" description="DAGKc" evidence="13">
    <location>
        <begin position="193"/>
        <end position="331"/>
    </location>
</feature>
<keyword evidence="3 10" id="KW-0808">Transferase</keyword>
<dbReference type="SUPFAM" id="SSF111331">
    <property type="entry name" value="NAD kinase/diacylglycerol kinase-like"/>
    <property type="match status" value="1"/>
</dbReference>
<evidence type="ECO:0000256" key="10">
    <source>
        <dbReference type="RuleBase" id="RU361128"/>
    </source>
</evidence>
<evidence type="ECO:0000256" key="8">
    <source>
        <dbReference type="ARBA" id="ARBA00022833"/>
    </source>
</evidence>
<dbReference type="InterPro" id="IPR037607">
    <property type="entry name" value="DGK"/>
</dbReference>
<dbReference type="PROSITE" id="PS50081">
    <property type="entry name" value="ZF_DAG_PE_2"/>
    <property type="match status" value="1"/>
</dbReference>
<dbReference type="SMART" id="SM00046">
    <property type="entry name" value="DAGKc"/>
    <property type="match status" value="1"/>
</dbReference>
<keyword evidence="11" id="KW-0812">Transmembrane</keyword>
<evidence type="ECO:0000313" key="15">
    <source>
        <dbReference type="Proteomes" id="UP000283509"/>
    </source>
</evidence>
<dbReference type="Pfam" id="PF00781">
    <property type="entry name" value="DAGK_cat"/>
    <property type="match status" value="1"/>
</dbReference>
<dbReference type="EMBL" id="QCYY01003015">
    <property type="protein sequence ID" value="ROT65925.1"/>
    <property type="molecule type" value="Genomic_DNA"/>
</dbReference>
<dbReference type="Pfam" id="PF00130">
    <property type="entry name" value="C1_1"/>
    <property type="match status" value="1"/>
</dbReference>
<keyword evidence="15" id="KW-1185">Reference proteome</keyword>
<dbReference type="GO" id="GO:0004143">
    <property type="term" value="F:ATP-dependent diacylglycerol kinase activity"/>
    <property type="evidence" value="ECO:0007669"/>
    <property type="project" value="UniProtKB-EC"/>
</dbReference>
<evidence type="ECO:0000256" key="1">
    <source>
        <dbReference type="ARBA" id="ARBA00001383"/>
    </source>
</evidence>
<dbReference type="Gene3D" id="2.60.200.40">
    <property type="match status" value="1"/>
</dbReference>
<protein>
    <recommendedName>
        <fullName evidence="10">Diacylglycerol kinase</fullName>
        <shortName evidence="10">DAG kinase</shortName>
        <ecNumber evidence="10">2.7.1.107</ecNumber>
    </recommendedName>
</protein>
<name>A0A423SNW9_PENVA</name>
<evidence type="ECO:0000256" key="7">
    <source>
        <dbReference type="ARBA" id="ARBA00022777"/>
    </source>
</evidence>
<dbReference type="PANTHER" id="PTHR11255">
    <property type="entry name" value="DIACYLGLYCEROL KINASE"/>
    <property type="match status" value="1"/>
</dbReference>
<evidence type="ECO:0000256" key="2">
    <source>
        <dbReference type="ARBA" id="ARBA00009280"/>
    </source>
</evidence>
<comment type="caution">
    <text evidence="14">The sequence shown here is derived from an EMBL/GenBank/DDBJ whole genome shotgun (WGS) entry which is preliminary data.</text>
</comment>
<dbReference type="OrthoDB" id="242257at2759"/>
<dbReference type="AlphaFoldDB" id="A0A423SNW9"/>
<dbReference type="PANTHER" id="PTHR11255:SF118">
    <property type="entry name" value="DIACYLGLYCEROL KINASE EPSILON"/>
    <property type="match status" value="1"/>
</dbReference>
<dbReference type="Gene3D" id="3.40.50.10330">
    <property type="entry name" value="Probable inorganic polyphosphate/atp-NAD kinase, domain 1"/>
    <property type="match status" value="1"/>
</dbReference>
<sequence>MDGSTGQIIFGIIFTFVVTVVIVKLGKRSLHHDLRARDVTKGHRWCYTGMFSRPSYCNICETLIMASDGAFCDSCGVCADSPQCIKKANKKLPCKVITTNATSHKHHWVKGNLPFNAQCDVCEEECGVEPELSDYWCCWCHRSAHENCLKHLAEVCDLGKLSTCIVPPNCIRLQSLRMRKHLLIKEVLHPRISNWSPVIVIGNQKSGSNECAKILSSFRRYLNPAQVLDLAERPPEEALEWCHLVPSGVRCRFIVAGGDGTVCWVLNAIHKMKFETEPVVGILPLGTGNDLSRVLGFGEGYSGDVDVEEYLRDLFLACETKLDRWKVQVAPNRSLGIRLPVREMFMNNYLSIGVDALVTLNFHRARESRFYIFNSRTINKMIYFTFGTKDVLEHECKNLDQKLELHMDGKKIDLPNIESIVVLNIACWGAGVRPWTLGAGGADAPKQDFGDGLLEVFCLVSSFHIAQLQVGLSEPMRLGQCSSVKEFPSRFPSFAILCTCVHPPSFLSLLSFSFILPFNVFLVLSVTSA</sequence>
<dbReference type="InterPro" id="IPR002219">
    <property type="entry name" value="PKC_DAG/PE"/>
</dbReference>
<evidence type="ECO:0000256" key="6">
    <source>
        <dbReference type="ARBA" id="ARBA00022741"/>
    </source>
</evidence>
<dbReference type="InterPro" id="IPR017438">
    <property type="entry name" value="ATP-NAD_kinase_N"/>
</dbReference>
<dbReference type="GO" id="GO:0005524">
    <property type="term" value="F:ATP binding"/>
    <property type="evidence" value="ECO:0007669"/>
    <property type="project" value="UniProtKB-KW"/>
</dbReference>
<keyword evidence="7 10" id="KW-0418">Kinase</keyword>
<dbReference type="SMART" id="SM00045">
    <property type="entry name" value="DAGKa"/>
    <property type="match status" value="1"/>
</dbReference>
<dbReference type="PROSITE" id="PS00479">
    <property type="entry name" value="ZF_DAG_PE_1"/>
    <property type="match status" value="1"/>
</dbReference>
<dbReference type="SUPFAM" id="SSF57889">
    <property type="entry name" value="Cysteine-rich domain"/>
    <property type="match status" value="1"/>
</dbReference>
<dbReference type="InterPro" id="IPR001206">
    <property type="entry name" value="Diacylglycerol_kinase_cat_dom"/>
</dbReference>
<evidence type="ECO:0000256" key="4">
    <source>
        <dbReference type="ARBA" id="ARBA00022723"/>
    </source>
</evidence>
<dbReference type="Pfam" id="PF00609">
    <property type="entry name" value="DAGK_acc"/>
    <property type="match status" value="1"/>
</dbReference>